<evidence type="ECO:0000259" key="10">
    <source>
        <dbReference type="PROSITE" id="PS50234"/>
    </source>
</evidence>
<dbReference type="GO" id="GO:0046872">
    <property type="term" value="F:metal ion binding"/>
    <property type="evidence" value="ECO:0007669"/>
    <property type="project" value="UniProtKB-KW"/>
</dbReference>
<dbReference type="AlphaFoldDB" id="A0AA88RI32"/>
<dbReference type="InterPro" id="IPR032838">
    <property type="entry name" value="Vwaint_dom"/>
</dbReference>
<dbReference type="InterPro" id="IPR002035">
    <property type="entry name" value="VWF_A"/>
</dbReference>
<feature type="region of interest" description="Disordered" evidence="9">
    <location>
        <begin position="543"/>
        <end position="573"/>
    </location>
</feature>
<dbReference type="SUPFAM" id="SSF53300">
    <property type="entry name" value="vWA-like"/>
    <property type="match status" value="1"/>
</dbReference>
<keyword evidence="4" id="KW-0677">Repeat</keyword>
<keyword evidence="13" id="KW-1185">Reference proteome</keyword>
<dbReference type="EMBL" id="JAVXUO010001219">
    <property type="protein sequence ID" value="KAK2984598.1"/>
    <property type="molecule type" value="Genomic_DNA"/>
</dbReference>
<dbReference type="Pfam" id="PF14624">
    <property type="entry name" value="Vwaint"/>
    <property type="match status" value="1"/>
</dbReference>
<feature type="compositionally biased region" description="Low complexity" evidence="9">
    <location>
        <begin position="7"/>
        <end position="22"/>
    </location>
</feature>
<evidence type="ECO:0000256" key="4">
    <source>
        <dbReference type="ARBA" id="ARBA00022737"/>
    </source>
</evidence>
<accession>A0AA88RI32</accession>
<comment type="subcellular location">
    <subcellularLocation>
        <location evidence="1">Nucleus</location>
    </subcellularLocation>
</comment>
<dbReference type="InterPro" id="IPR051266">
    <property type="entry name" value="CLCR"/>
</dbReference>
<dbReference type="PANTHER" id="PTHR10579">
    <property type="entry name" value="CALCIUM-ACTIVATED CHLORIDE CHANNEL REGULATOR"/>
    <property type="match status" value="1"/>
</dbReference>
<evidence type="ECO:0000256" key="3">
    <source>
        <dbReference type="ARBA" id="ARBA00022723"/>
    </source>
</evidence>
<evidence type="ECO:0000313" key="13">
    <source>
        <dbReference type="Proteomes" id="UP001187471"/>
    </source>
</evidence>
<dbReference type="SMART" id="SM00327">
    <property type="entry name" value="VWA"/>
    <property type="match status" value="1"/>
</dbReference>
<keyword evidence="3" id="KW-0479">Metal-binding</keyword>
<evidence type="ECO:0000256" key="9">
    <source>
        <dbReference type="SAM" id="MobiDB-lite"/>
    </source>
</evidence>
<proteinExistence type="predicted"/>
<evidence type="ECO:0000256" key="8">
    <source>
        <dbReference type="ARBA" id="ARBA00023242"/>
    </source>
</evidence>
<keyword evidence="6" id="KW-0238">DNA-binding</keyword>
<evidence type="ECO:0000313" key="12">
    <source>
        <dbReference type="EMBL" id="KAK2989467.1"/>
    </source>
</evidence>
<dbReference type="InterPro" id="IPR000684">
    <property type="entry name" value="RNA_pol_II_repeat_euk"/>
</dbReference>
<keyword evidence="2" id="KW-0597">Phosphoprotein</keyword>
<evidence type="ECO:0000256" key="6">
    <source>
        <dbReference type="ARBA" id="ARBA00023125"/>
    </source>
</evidence>
<feature type="compositionally biased region" description="Polar residues" evidence="9">
    <location>
        <begin position="543"/>
        <end position="565"/>
    </location>
</feature>
<dbReference type="Proteomes" id="UP001187471">
    <property type="component" value="Unassembled WGS sequence"/>
</dbReference>
<dbReference type="PANTHER" id="PTHR10579:SF146">
    <property type="entry name" value="RING-TYPE DOMAIN-CONTAINING PROTEIN"/>
    <property type="match status" value="1"/>
</dbReference>
<protein>
    <recommendedName>
        <fullName evidence="10">VWFA domain-containing protein</fullName>
    </recommendedName>
</protein>
<comment type="caution">
    <text evidence="12">The sequence shown here is derived from an EMBL/GenBank/DDBJ whole genome shotgun (WGS) entry which is preliminary data.</text>
</comment>
<evidence type="ECO:0000256" key="5">
    <source>
        <dbReference type="ARBA" id="ARBA00022833"/>
    </source>
</evidence>
<feature type="region of interest" description="Disordered" evidence="9">
    <location>
        <begin position="1"/>
        <end position="23"/>
    </location>
</feature>
<dbReference type="Gene3D" id="3.40.50.410">
    <property type="entry name" value="von Willebrand factor, type A domain"/>
    <property type="match status" value="1"/>
</dbReference>
<dbReference type="GO" id="GO:0003677">
    <property type="term" value="F:DNA binding"/>
    <property type="evidence" value="ECO:0007669"/>
    <property type="project" value="UniProtKB-KW"/>
</dbReference>
<evidence type="ECO:0000256" key="1">
    <source>
        <dbReference type="ARBA" id="ARBA00004123"/>
    </source>
</evidence>
<organism evidence="12 13">
    <name type="scientific">Escallonia rubra</name>
    <dbReference type="NCBI Taxonomy" id="112253"/>
    <lineage>
        <taxon>Eukaryota</taxon>
        <taxon>Viridiplantae</taxon>
        <taxon>Streptophyta</taxon>
        <taxon>Embryophyta</taxon>
        <taxon>Tracheophyta</taxon>
        <taxon>Spermatophyta</taxon>
        <taxon>Magnoliopsida</taxon>
        <taxon>eudicotyledons</taxon>
        <taxon>Gunneridae</taxon>
        <taxon>Pentapetalae</taxon>
        <taxon>asterids</taxon>
        <taxon>campanulids</taxon>
        <taxon>Escalloniales</taxon>
        <taxon>Escalloniaceae</taxon>
        <taxon>Escallonia</taxon>
    </lineage>
</organism>
<feature type="domain" description="VWFA" evidence="10">
    <location>
        <begin position="148"/>
        <end position="339"/>
    </location>
</feature>
<keyword evidence="7" id="KW-0804">Transcription</keyword>
<sequence length="654" mass="70326">MSHNGGSSSASSSSSAMDSSSSFGFRPNVNNNINFQSVPSPAFGSRSFLPSSGVYPRYPYWPYNRSRPEPSLLWPEPSHFDDDEPLLAATNSGDSTTPKIRSESLTLKAFPELPAVAASDCVSKFATLVGIRAPSLLDHQQEQRAPVDLVAVLDVSGSMAGAKLELVKRAVHFVIDNLSPSDRLSIVAFSCGAQRMFPLHRMSDEGRKDAALAVANLISEGSTNILAGLEKGVRVLEERSARNPVASIMLLSDGCDTCNLHSYNVNQLLPVSICPAAGKEASQQPSTIPVHTFGFGEDHDPATMHAISNASGGTFAFIESIEIIQDAFAMCIGGLLSVVAWEVRLNMTTLSPGVKIESIPSGTYSNYISEEGRQGVINIRDLYADEEKEFLVYLSLPRAADSEGSEESKTLLMDVVCSYKDCTTDEIMQVRGERVEIRRPEILSAEDTVVRFEVDRQRNRLMVADGIAKAQEMADKGNLSGAQMVLTNCRSTLLSSSSAQAGDALCSKLEAELREIRERMASQETYDRSGRAFVLCGMSSHAGQRATTQGRPRSFSKQQQQQSLESWEGAAGDPSDGSCIPAFGSAMYGASLQQAFGGASYSPMSAAYSPASPKYSPTSPAYAPTSPGYAPSSPAYLTPSMAKMLKKSRNFPKP</sequence>
<dbReference type="EMBL" id="JAVXUO010000737">
    <property type="protein sequence ID" value="KAK2989467.1"/>
    <property type="molecule type" value="Genomic_DNA"/>
</dbReference>
<dbReference type="GO" id="GO:0005634">
    <property type="term" value="C:nucleus"/>
    <property type="evidence" value="ECO:0007669"/>
    <property type="project" value="UniProtKB-SubCell"/>
</dbReference>
<evidence type="ECO:0000313" key="11">
    <source>
        <dbReference type="EMBL" id="KAK2984598.1"/>
    </source>
</evidence>
<evidence type="ECO:0000256" key="7">
    <source>
        <dbReference type="ARBA" id="ARBA00023163"/>
    </source>
</evidence>
<feature type="compositionally biased region" description="Low complexity" evidence="9">
    <location>
        <begin position="606"/>
        <end position="627"/>
    </location>
</feature>
<dbReference type="PROSITE" id="PS00115">
    <property type="entry name" value="RNA_POL_II_REPEAT"/>
    <property type="match status" value="1"/>
</dbReference>
<feature type="region of interest" description="Disordered" evidence="9">
    <location>
        <begin position="606"/>
        <end position="629"/>
    </location>
</feature>
<reference evidence="12" key="1">
    <citation type="submission" date="2022-12" db="EMBL/GenBank/DDBJ databases">
        <title>Draft genome assemblies for two species of Escallonia (Escalloniales).</title>
        <authorList>
            <person name="Chanderbali A."/>
            <person name="Dervinis C."/>
            <person name="Anghel I."/>
            <person name="Soltis D."/>
            <person name="Soltis P."/>
            <person name="Zapata F."/>
        </authorList>
    </citation>
    <scope>NUCLEOTIDE SEQUENCE</scope>
    <source>
        <strain evidence="12">UCBG92.1500</strain>
        <tissue evidence="12">Leaf</tissue>
    </source>
</reference>
<name>A0AA88RI32_9ASTE</name>
<dbReference type="GO" id="GO:0006366">
    <property type="term" value="P:transcription by RNA polymerase II"/>
    <property type="evidence" value="ECO:0007669"/>
    <property type="project" value="InterPro"/>
</dbReference>
<evidence type="ECO:0000256" key="2">
    <source>
        <dbReference type="ARBA" id="ARBA00022553"/>
    </source>
</evidence>
<gene>
    <name evidence="12" type="ORF">RJ640_019566</name>
    <name evidence="11" type="ORF">RJ640_029104</name>
</gene>
<dbReference type="PROSITE" id="PS50234">
    <property type="entry name" value="VWFA"/>
    <property type="match status" value="1"/>
</dbReference>
<keyword evidence="8" id="KW-0539">Nucleus</keyword>
<dbReference type="InterPro" id="IPR036465">
    <property type="entry name" value="vWFA_dom_sf"/>
</dbReference>
<dbReference type="Pfam" id="PF00092">
    <property type="entry name" value="VWA"/>
    <property type="match status" value="1"/>
</dbReference>
<keyword evidence="5" id="KW-0862">Zinc</keyword>